<dbReference type="InterPro" id="IPR010930">
    <property type="entry name" value="Flg_bb/hook_C_dom"/>
</dbReference>
<evidence type="ECO:0000256" key="1">
    <source>
        <dbReference type="ARBA" id="ARBA00009677"/>
    </source>
</evidence>
<dbReference type="InterPro" id="IPR019776">
    <property type="entry name" value="Flagellar_basal_body_rod_CS"/>
</dbReference>
<gene>
    <name evidence="6" type="ORF">SAMN02745134_00424</name>
</gene>
<reference evidence="6 7" key="1">
    <citation type="submission" date="2017-04" db="EMBL/GenBank/DDBJ databases">
        <authorList>
            <person name="Afonso C.L."/>
            <person name="Miller P.J."/>
            <person name="Scott M.A."/>
            <person name="Spackman E."/>
            <person name="Goraichik I."/>
            <person name="Dimitrov K.M."/>
            <person name="Suarez D.L."/>
            <person name="Swayne D.E."/>
        </authorList>
    </citation>
    <scope>NUCLEOTIDE SEQUENCE [LARGE SCALE GENOMIC DNA]</scope>
    <source>
        <strain evidence="6 7">DSM 12555</strain>
    </source>
</reference>
<dbReference type="Pfam" id="PF22692">
    <property type="entry name" value="LlgE_F_G_D1"/>
    <property type="match status" value="1"/>
</dbReference>
<dbReference type="InterPro" id="IPR020013">
    <property type="entry name" value="Flagellar_FlgE/F/G"/>
</dbReference>
<dbReference type="Proteomes" id="UP000192468">
    <property type="component" value="Unassembled WGS sequence"/>
</dbReference>
<dbReference type="NCBIfam" id="TIGR03506">
    <property type="entry name" value="FlgEFG_subfam"/>
    <property type="match status" value="1"/>
</dbReference>
<keyword evidence="6" id="KW-0969">Cilium</keyword>
<dbReference type="PANTHER" id="PTHR30435">
    <property type="entry name" value="FLAGELLAR PROTEIN"/>
    <property type="match status" value="1"/>
</dbReference>
<dbReference type="SUPFAM" id="SSF117143">
    <property type="entry name" value="Flagellar hook protein flgE"/>
    <property type="match status" value="1"/>
</dbReference>
<feature type="domain" description="Flagellar basal body rod protein N-terminal" evidence="3">
    <location>
        <begin position="3"/>
        <end position="31"/>
    </location>
</feature>
<dbReference type="Pfam" id="PF00460">
    <property type="entry name" value="Flg_bb_rod"/>
    <property type="match status" value="1"/>
</dbReference>
<evidence type="ECO:0000259" key="5">
    <source>
        <dbReference type="Pfam" id="PF22692"/>
    </source>
</evidence>
<dbReference type="EMBL" id="FWXH01000002">
    <property type="protein sequence ID" value="SMC17768.1"/>
    <property type="molecule type" value="Genomic_DNA"/>
</dbReference>
<dbReference type="InterPro" id="IPR001444">
    <property type="entry name" value="Flag_bb_rod_N"/>
</dbReference>
<keyword evidence="6" id="KW-0282">Flagellum</keyword>
<evidence type="ECO:0000313" key="6">
    <source>
        <dbReference type="EMBL" id="SMC17768.1"/>
    </source>
</evidence>
<evidence type="ECO:0000313" key="7">
    <source>
        <dbReference type="Proteomes" id="UP000192468"/>
    </source>
</evidence>
<dbReference type="Pfam" id="PF06429">
    <property type="entry name" value="Flg_bbr_C"/>
    <property type="match status" value="1"/>
</dbReference>
<comment type="subcellular location">
    <subcellularLocation>
        <location evidence="2">Bacterial flagellum basal body</location>
    </subcellularLocation>
</comment>
<feature type="domain" description="Flagellar hook protein FlgE/F/G-like D1" evidence="5">
    <location>
        <begin position="92"/>
        <end position="156"/>
    </location>
</feature>
<dbReference type="PROSITE" id="PS00588">
    <property type="entry name" value="FLAGELLA_BB_ROD"/>
    <property type="match status" value="1"/>
</dbReference>
<accession>A0A1W1X204</accession>
<evidence type="ECO:0000256" key="2">
    <source>
        <dbReference type="RuleBase" id="RU362116"/>
    </source>
</evidence>
<dbReference type="InterPro" id="IPR037925">
    <property type="entry name" value="FlgE/F/G-like"/>
</dbReference>
<evidence type="ECO:0000259" key="4">
    <source>
        <dbReference type="Pfam" id="PF06429"/>
    </source>
</evidence>
<feature type="domain" description="Flagellar basal-body/hook protein C-terminal" evidence="4">
    <location>
        <begin position="201"/>
        <end position="245"/>
    </location>
</feature>
<keyword evidence="2" id="KW-0975">Bacterial flagellum</keyword>
<dbReference type="AlphaFoldDB" id="A0A1W1X204"/>
<organism evidence="6 7">
    <name type="scientific">Clostridium acidisoli DSM 12555</name>
    <dbReference type="NCBI Taxonomy" id="1121291"/>
    <lineage>
        <taxon>Bacteria</taxon>
        <taxon>Bacillati</taxon>
        <taxon>Bacillota</taxon>
        <taxon>Clostridia</taxon>
        <taxon>Eubacteriales</taxon>
        <taxon>Clostridiaceae</taxon>
        <taxon>Clostridium</taxon>
    </lineage>
</organism>
<dbReference type="InterPro" id="IPR053967">
    <property type="entry name" value="LlgE_F_G-like_D1"/>
</dbReference>
<sequence length="249" mass="26854">MWAARTAMNAQQEKLDIISNNISNMDTAGYKSQDVGFRDLVYETMNRNGIPVTDNKSRTVDPQNGTGIRNSEVTRDTTSGGLVQTGLKTNLALQGNGYFKVIRPDGSNAYVRSGDFVEDGSGRLVDNNGDRLEVIGQDNKFINGNFAVDTQGNVTVNGSNVGKINVYDTIGEDSLVSVGNNLYVPKAGATMFVTNGATINQGYSEGSNVDMSEQMTDMIEAQRSYQMSAKSLTNADQMAGIVNQLFKGN</sequence>
<dbReference type="GO" id="GO:0071978">
    <property type="term" value="P:bacterial-type flagellum-dependent swarming motility"/>
    <property type="evidence" value="ECO:0007669"/>
    <property type="project" value="TreeGrafter"/>
</dbReference>
<keyword evidence="7" id="KW-1185">Reference proteome</keyword>
<dbReference type="GO" id="GO:0009425">
    <property type="term" value="C:bacterial-type flagellum basal body"/>
    <property type="evidence" value="ECO:0007669"/>
    <property type="project" value="UniProtKB-SubCell"/>
</dbReference>
<dbReference type="PANTHER" id="PTHR30435:SF19">
    <property type="entry name" value="FLAGELLAR BASAL-BODY ROD PROTEIN FLGG"/>
    <property type="match status" value="1"/>
</dbReference>
<evidence type="ECO:0000259" key="3">
    <source>
        <dbReference type="Pfam" id="PF00460"/>
    </source>
</evidence>
<name>A0A1W1X204_9CLOT</name>
<comment type="similarity">
    <text evidence="1 2">Belongs to the flagella basal body rod proteins family.</text>
</comment>
<dbReference type="STRING" id="1121291.SAMN02745134_00424"/>
<keyword evidence="6" id="KW-0966">Cell projection</keyword>
<protein>
    <submittedName>
        <fullName evidence="6">Flagellar basal-body rod protein FlgG</fullName>
    </submittedName>
</protein>
<proteinExistence type="inferred from homology"/>